<dbReference type="GO" id="GO:0019171">
    <property type="term" value="F:(3R)-hydroxyacyl-[acyl-carrier-protein] dehydratase activity"/>
    <property type="evidence" value="ECO:0007669"/>
    <property type="project" value="TreeGrafter"/>
</dbReference>
<dbReference type="InterPro" id="IPR029069">
    <property type="entry name" value="HotDog_dom_sf"/>
</dbReference>
<dbReference type="RefSeq" id="WP_169421697.1">
    <property type="nucleotide sequence ID" value="NZ_JABBFX010000003.1"/>
</dbReference>
<evidence type="ECO:0000313" key="3">
    <source>
        <dbReference type="Proteomes" id="UP000541185"/>
    </source>
</evidence>
<dbReference type="AlphaFoldDB" id="A0A848HD72"/>
<evidence type="ECO:0000313" key="2">
    <source>
        <dbReference type="EMBL" id="NML47419.1"/>
    </source>
</evidence>
<organism evidence="2 3">
    <name type="scientific">Ramlibacter agri</name>
    <dbReference type="NCBI Taxonomy" id="2728837"/>
    <lineage>
        <taxon>Bacteria</taxon>
        <taxon>Pseudomonadati</taxon>
        <taxon>Pseudomonadota</taxon>
        <taxon>Betaproteobacteria</taxon>
        <taxon>Burkholderiales</taxon>
        <taxon>Comamonadaceae</taxon>
        <taxon>Ramlibacter</taxon>
    </lineage>
</organism>
<reference evidence="2 3" key="1">
    <citation type="submission" date="2020-04" db="EMBL/GenBank/DDBJ databases">
        <title>Ramlibacter sp. G-1-2-2 isolated from soil.</title>
        <authorList>
            <person name="Dahal R.H."/>
        </authorList>
    </citation>
    <scope>NUCLEOTIDE SEQUENCE [LARGE SCALE GENOMIC DNA]</scope>
    <source>
        <strain evidence="2 3">G-1-2-2</strain>
    </source>
</reference>
<dbReference type="EMBL" id="JABBFX010000003">
    <property type="protein sequence ID" value="NML47419.1"/>
    <property type="molecule type" value="Genomic_DNA"/>
</dbReference>
<dbReference type="SUPFAM" id="SSF54637">
    <property type="entry name" value="Thioesterase/thiol ester dehydrase-isomerase"/>
    <property type="match status" value="2"/>
</dbReference>
<comment type="caution">
    <text evidence="2">The sequence shown here is derived from an EMBL/GenBank/DDBJ whole genome shotgun (WGS) entry which is preliminary data.</text>
</comment>
<name>A0A848HD72_9BURK</name>
<dbReference type="InterPro" id="IPR052741">
    <property type="entry name" value="Mitochondrial_HTD2"/>
</dbReference>
<dbReference type="Proteomes" id="UP000541185">
    <property type="component" value="Unassembled WGS sequence"/>
</dbReference>
<proteinExistence type="predicted"/>
<gene>
    <name evidence="2" type="ORF">HHL11_26960</name>
</gene>
<feature type="domain" description="FAS1-like dehydratase" evidence="1">
    <location>
        <begin position="86"/>
        <end position="146"/>
    </location>
</feature>
<evidence type="ECO:0000259" key="1">
    <source>
        <dbReference type="Pfam" id="PF13452"/>
    </source>
</evidence>
<dbReference type="InterPro" id="IPR039569">
    <property type="entry name" value="FAS1-like_DH_region"/>
</dbReference>
<protein>
    <submittedName>
        <fullName evidence="2">Acyl-CoA dehydrogenase</fullName>
    </submittedName>
</protein>
<sequence length="293" mass="32319">MTEANAEMRITQDVLEHLRTWTGKTEERQDEVTPAPVAGLSATLDLAAGAAAGGELPPIWHWLYFLPNAPQSELGADGHPRLGGFLPPVPLPRRMWAGSRIQWLAPLRVGDRMQRVSTIQSLAHKAGRSGDLVFVTVRHEISRGGELAIREEQDIVYRAPARPGDPAPAPQAAPTDATWSRELVADPALLFRFSALTFNAHRIHYDRTYAQDVEQYPGLVVHGPLQATLLLDLVRRKQPQARLASFSFRAMSPIFDGHPFQVCSAPQADGHSARLWTQDASGHLAMQAEARFQ</sequence>
<dbReference type="PANTHER" id="PTHR28152:SF1">
    <property type="entry name" value="HYDROXYACYL-THIOESTER DEHYDRATASE TYPE 2, MITOCHONDRIAL"/>
    <property type="match status" value="1"/>
</dbReference>
<dbReference type="Gene3D" id="3.10.129.10">
    <property type="entry name" value="Hotdog Thioesterase"/>
    <property type="match status" value="1"/>
</dbReference>
<keyword evidence="3" id="KW-1185">Reference proteome</keyword>
<dbReference type="PANTHER" id="PTHR28152">
    <property type="entry name" value="HYDROXYACYL-THIOESTER DEHYDRATASE TYPE 2, MITOCHONDRIAL"/>
    <property type="match status" value="1"/>
</dbReference>
<accession>A0A848HD72</accession>
<dbReference type="Pfam" id="PF13452">
    <property type="entry name" value="FAS1_DH_region"/>
    <property type="match status" value="1"/>
</dbReference>